<feature type="repeat" description="ANK" evidence="3">
    <location>
        <begin position="153"/>
        <end position="185"/>
    </location>
</feature>
<comment type="caution">
    <text evidence="5">The sequence shown here is derived from an EMBL/GenBank/DDBJ whole genome shotgun (WGS) entry which is preliminary data.</text>
</comment>
<dbReference type="InterPro" id="IPR001623">
    <property type="entry name" value="DnaJ_domain"/>
</dbReference>
<dbReference type="InterPro" id="IPR036869">
    <property type="entry name" value="J_dom_sf"/>
</dbReference>
<dbReference type="InterPro" id="IPR036770">
    <property type="entry name" value="Ankyrin_rpt-contain_sf"/>
</dbReference>
<dbReference type="SMART" id="SM00248">
    <property type="entry name" value="ANK"/>
    <property type="match status" value="6"/>
</dbReference>
<protein>
    <recommendedName>
        <fullName evidence="4">J domain-containing protein</fullName>
    </recommendedName>
</protein>
<keyword evidence="1" id="KW-0677">Repeat</keyword>
<dbReference type="PROSITE" id="PS50297">
    <property type="entry name" value="ANK_REP_REGION"/>
    <property type="match status" value="5"/>
</dbReference>
<sequence>MATSHTDPYEILKASKTSNPYQLRWAYRQRILDLKLDRQRNPTNRRISPEQFRQVCRAYETLTVPKKKELYDQRQEWTSTLDISKYTLQQLAAEPDLADELKRRLKNAKLRQINTQDAGSGQTPLYCAARAGNVQAVHYLVEQDANPDLVQRSGSTALHAAAFFGHPEMVRCLLECGANYTIKNAYDNLAGYEIEDKDVMRVLLELKETLFVQTAANQLEWLKNNIDRIGDHIDTQYYNQRQTLLHCACKKGYFGIVKWLTDERHANLDLVDINLNSPLHLAAHSGYSDIVGHLLEKGANSSLINKWGMTAEQEGVFHGSKITDLFQAMKDRNMFDMARDGVQWWFEYYFEDNSPNAVDGRGTSVLYVACRFGQTSVAKWLLDRGANINFQLPSVRSTPLHVATFRGHVSTVELLLYRGADINIRNADGATPLEDGPNSEIKKLLEQYRNSVAVDKFIPVHVYSDGKKAGEGPLAKVQLHYNATIDDLIDALPDSLRQTHRWFSIAR</sequence>
<dbReference type="CDD" id="cd06257">
    <property type="entry name" value="DnaJ"/>
    <property type="match status" value="1"/>
</dbReference>
<organism evidence="5 6">
    <name type="scientific">Adineta ricciae</name>
    <name type="common">Rotifer</name>
    <dbReference type="NCBI Taxonomy" id="249248"/>
    <lineage>
        <taxon>Eukaryota</taxon>
        <taxon>Metazoa</taxon>
        <taxon>Spiralia</taxon>
        <taxon>Gnathifera</taxon>
        <taxon>Rotifera</taxon>
        <taxon>Eurotatoria</taxon>
        <taxon>Bdelloidea</taxon>
        <taxon>Adinetida</taxon>
        <taxon>Adinetidae</taxon>
        <taxon>Adineta</taxon>
    </lineage>
</organism>
<dbReference type="Pfam" id="PF00226">
    <property type="entry name" value="DnaJ"/>
    <property type="match status" value="1"/>
</dbReference>
<dbReference type="PROSITE" id="PS50088">
    <property type="entry name" value="ANK_REPEAT"/>
    <property type="match status" value="5"/>
</dbReference>
<evidence type="ECO:0000256" key="1">
    <source>
        <dbReference type="ARBA" id="ARBA00022737"/>
    </source>
</evidence>
<dbReference type="Pfam" id="PF12796">
    <property type="entry name" value="Ank_2"/>
    <property type="match status" value="3"/>
</dbReference>
<dbReference type="AlphaFoldDB" id="A0A816BPT4"/>
<evidence type="ECO:0000313" key="6">
    <source>
        <dbReference type="Proteomes" id="UP000663828"/>
    </source>
</evidence>
<dbReference type="PANTHER" id="PTHR24173:SF74">
    <property type="entry name" value="ANKYRIN REPEAT DOMAIN-CONTAINING PROTEIN 16"/>
    <property type="match status" value="1"/>
</dbReference>
<accession>A0A816BPT4</accession>
<evidence type="ECO:0000256" key="2">
    <source>
        <dbReference type="ARBA" id="ARBA00023043"/>
    </source>
</evidence>
<feature type="repeat" description="ANK" evidence="3">
    <location>
        <begin position="361"/>
        <end position="393"/>
    </location>
</feature>
<feature type="non-terminal residue" evidence="5">
    <location>
        <position position="507"/>
    </location>
</feature>
<keyword evidence="6" id="KW-1185">Reference proteome</keyword>
<evidence type="ECO:0000313" key="5">
    <source>
        <dbReference type="EMBL" id="CAF1611886.1"/>
    </source>
</evidence>
<dbReference type="SUPFAM" id="SSF46565">
    <property type="entry name" value="Chaperone J-domain"/>
    <property type="match status" value="1"/>
</dbReference>
<proteinExistence type="predicted"/>
<reference evidence="5" key="1">
    <citation type="submission" date="2021-02" db="EMBL/GenBank/DDBJ databases">
        <authorList>
            <person name="Nowell W R."/>
        </authorList>
    </citation>
    <scope>NUCLEOTIDE SEQUENCE</scope>
</reference>
<keyword evidence="2 3" id="KW-0040">ANK repeat</keyword>
<dbReference type="SMART" id="SM00271">
    <property type="entry name" value="DnaJ"/>
    <property type="match status" value="1"/>
</dbReference>
<feature type="repeat" description="ANK" evidence="3">
    <location>
        <begin position="395"/>
        <end position="427"/>
    </location>
</feature>
<feature type="repeat" description="ANK" evidence="3">
    <location>
        <begin position="120"/>
        <end position="152"/>
    </location>
</feature>
<evidence type="ECO:0000259" key="4">
    <source>
        <dbReference type="PROSITE" id="PS50076"/>
    </source>
</evidence>
<name>A0A816BPT4_ADIRI</name>
<dbReference type="Gene3D" id="1.25.40.20">
    <property type="entry name" value="Ankyrin repeat-containing domain"/>
    <property type="match status" value="3"/>
</dbReference>
<evidence type="ECO:0000256" key="3">
    <source>
        <dbReference type="PROSITE-ProRule" id="PRU00023"/>
    </source>
</evidence>
<dbReference type="EMBL" id="CAJNOR010007158">
    <property type="protein sequence ID" value="CAF1611886.1"/>
    <property type="molecule type" value="Genomic_DNA"/>
</dbReference>
<dbReference type="InterPro" id="IPR002110">
    <property type="entry name" value="Ankyrin_rpt"/>
</dbReference>
<dbReference type="SUPFAM" id="SSF48403">
    <property type="entry name" value="Ankyrin repeat"/>
    <property type="match status" value="1"/>
</dbReference>
<gene>
    <name evidence="5" type="ORF">XAT740_LOCUS49012</name>
</gene>
<feature type="domain" description="J" evidence="4">
    <location>
        <begin position="7"/>
        <end position="75"/>
    </location>
</feature>
<dbReference type="PROSITE" id="PS50076">
    <property type="entry name" value="DNAJ_2"/>
    <property type="match status" value="1"/>
</dbReference>
<dbReference type="Gene3D" id="1.10.287.110">
    <property type="entry name" value="DnaJ domain"/>
    <property type="match status" value="1"/>
</dbReference>
<dbReference type="PANTHER" id="PTHR24173">
    <property type="entry name" value="ANKYRIN REPEAT CONTAINING"/>
    <property type="match status" value="1"/>
</dbReference>
<feature type="repeat" description="ANK" evidence="3">
    <location>
        <begin position="274"/>
        <end position="306"/>
    </location>
</feature>
<dbReference type="PRINTS" id="PR01415">
    <property type="entry name" value="ANKYRIN"/>
</dbReference>
<dbReference type="Proteomes" id="UP000663828">
    <property type="component" value="Unassembled WGS sequence"/>
</dbReference>